<dbReference type="AlphaFoldDB" id="F0RU42"/>
<feature type="region of interest" description="Disordered" evidence="1">
    <location>
        <begin position="1"/>
        <end position="21"/>
    </location>
</feature>
<sequence length="184" mass="20758">MAKDGTNRGGAQIGAGRKPKALAEKIANGNPGGRKLKILDLSKDATDLEGSDMPPVRDFMKEAQRSGLDLCAEEVFTETYLWLKKLGCEELISRRMLEEYSMSVARWIQCEMAISQFGFLAKHPTTGAAIPSPYVAMSHAFMKQINQSWYHIYQIVKENCTRTIPSNNPQDDIMERLLTYNPRR</sequence>
<keyword evidence="3" id="KW-1185">Reference proteome</keyword>
<dbReference type="STRING" id="158189.SpiBuddy_0290"/>
<protein>
    <recommendedName>
        <fullName evidence="4">Terminase</fullName>
    </recommendedName>
</protein>
<accession>F0RU42</accession>
<evidence type="ECO:0000256" key="1">
    <source>
        <dbReference type="SAM" id="MobiDB-lite"/>
    </source>
</evidence>
<evidence type="ECO:0008006" key="4">
    <source>
        <dbReference type="Google" id="ProtNLM"/>
    </source>
</evidence>
<dbReference type="KEGG" id="sbu:SpiBuddy_0290"/>
<gene>
    <name evidence="2" type="ordered locus">SpiBuddy_0290</name>
</gene>
<dbReference type="EMBL" id="CP002541">
    <property type="protein sequence ID" value="ADY12128.1"/>
    <property type="molecule type" value="Genomic_DNA"/>
</dbReference>
<evidence type="ECO:0000313" key="3">
    <source>
        <dbReference type="Proteomes" id="UP000008466"/>
    </source>
</evidence>
<organism evidence="2 3">
    <name type="scientific">Sphaerochaeta globosa (strain ATCC BAA-1886 / DSM 22777 / Buddy)</name>
    <name type="common">Spirochaeta sp. (strain Buddy)</name>
    <dbReference type="NCBI Taxonomy" id="158189"/>
    <lineage>
        <taxon>Bacteria</taxon>
        <taxon>Pseudomonadati</taxon>
        <taxon>Spirochaetota</taxon>
        <taxon>Spirochaetia</taxon>
        <taxon>Spirochaetales</taxon>
        <taxon>Sphaerochaetaceae</taxon>
        <taxon>Sphaerochaeta</taxon>
    </lineage>
</organism>
<name>F0RU42_SPHGB</name>
<dbReference type="HOGENOM" id="CLU_098979_0_0_12"/>
<dbReference type="OrthoDB" id="3078241at2"/>
<evidence type="ECO:0000313" key="2">
    <source>
        <dbReference type="EMBL" id="ADY12128.1"/>
    </source>
</evidence>
<reference evidence="3" key="1">
    <citation type="submission" date="2011-02" db="EMBL/GenBank/DDBJ databases">
        <title>Complete sequence of Spirochaeta sp. Buddy.</title>
        <authorList>
            <person name="Lucas S."/>
            <person name="Copeland A."/>
            <person name="Lapidus A."/>
            <person name="Cheng J.-F."/>
            <person name="Goodwin L."/>
            <person name="Pitluck S."/>
            <person name="Zeytun A."/>
            <person name="Detter J.C."/>
            <person name="Han C."/>
            <person name="Tapia R."/>
            <person name="Land M."/>
            <person name="Hauser L."/>
            <person name="Kyrpides N."/>
            <person name="Ivanova N."/>
            <person name="Mikhailova N."/>
            <person name="Pagani I."/>
            <person name="Ritalahti K.M."/>
            <person name="Loeffler F.E."/>
            <person name="Woyke T."/>
        </authorList>
    </citation>
    <scope>NUCLEOTIDE SEQUENCE [LARGE SCALE GENOMIC DNA]</scope>
    <source>
        <strain evidence="3">ATCC BAA-1886 / DSM 22777 / Buddy</strain>
    </source>
</reference>
<dbReference type="Proteomes" id="UP000008466">
    <property type="component" value="Chromosome"/>
</dbReference>
<dbReference type="eggNOG" id="ENOG502Z8QS">
    <property type="taxonomic scope" value="Bacteria"/>
</dbReference>
<proteinExistence type="predicted"/>